<accession>A0ACC3DSV8</accession>
<dbReference type="Proteomes" id="UP001186974">
    <property type="component" value="Unassembled WGS sequence"/>
</dbReference>
<name>A0ACC3DSV8_9PEZI</name>
<organism evidence="1 2">
    <name type="scientific">Coniosporium uncinatum</name>
    <dbReference type="NCBI Taxonomy" id="93489"/>
    <lineage>
        <taxon>Eukaryota</taxon>
        <taxon>Fungi</taxon>
        <taxon>Dikarya</taxon>
        <taxon>Ascomycota</taxon>
        <taxon>Pezizomycotina</taxon>
        <taxon>Dothideomycetes</taxon>
        <taxon>Dothideomycetes incertae sedis</taxon>
        <taxon>Coniosporium</taxon>
    </lineage>
</organism>
<gene>
    <name evidence="1" type="ORF">LTS18_004327</name>
</gene>
<proteinExistence type="predicted"/>
<dbReference type="EMBL" id="JAWDJW010001004">
    <property type="protein sequence ID" value="KAK3079644.1"/>
    <property type="molecule type" value="Genomic_DNA"/>
</dbReference>
<reference evidence="1" key="1">
    <citation type="submission" date="2024-09" db="EMBL/GenBank/DDBJ databases">
        <title>Black Yeasts Isolated from many extreme environments.</title>
        <authorList>
            <person name="Coleine C."/>
            <person name="Stajich J.E."/>
            <person name="Selbmann L."/>
        </authorList>
    </citation>
    <scope>NUCLEOTIDE SEQUENCE</scope>
    <source>
        <strain evidence="1">CCFEE 5737</strain>
    </source>
</reference>
<protein>
    <submittedName>
        <fullName evidence="1">Uncharacterized protein</fullName>
    </submittedName>
</protein>
<evidence type="ECO:0000313" key="2">
    <source>
        <dbReference type="Proteomes" id="UP001186974"/>
    </source>
</evidence>
<evidence type="ECO:0000313" key="1">
    <source>
        <dbReference type="EMBL" id="KAK3079644.1"/>
    </source>
</evidence>
<feature type="non-terminal residue" evidence="1">
    <location>
        <position position="273"/>
    </location>
</feature>
<sequence>MKLNQVVSVKGPWRDPSSNELEPFETLGTWKGTGDLVWNSQPPLRLSFKELPHGHSYDADGFVILPEPIALQSFAVAIPQDTLPSQYPRDHIEHNNAHFNAAASDTSPHDSDRRTAVDRLNASEIPSLEDQQVSRAAEMRPERQLRSMQQSTSLGKRARNEDDTHRTRERNKFEQRDQARASSKNRELRQTASSPALHGIGRTRKSNEVSMKRAKTKDRAGRAAVQRNEEEPFRHTAAYSLLLADDCVSHALLDSMCPARKYTPGFNPTPDVQ</sequence>
<keyword evidence="2" id="KW-1185">Reference proteome</keyword>
<comment type="caution">
    <text evidence="1">The sequence shown here is derived from an EMBL/GenBank/DDBJ whole genome shotgun (WGS) entry which is preliminary data.</text>
</comment>